<evidence type="ECO:0000313" key="1">
    <source>
        <dbReference type="EMBL" id="OCC14482.1"/>
    </source>
</evidence>
<dbReference type="STRING" id="1156395.DBT_2023"/>
<keyword evidence="2" id="KW-1185">Reference proteome</keyword>
<organism evidence="1 2">
    <name type="scientific">Dissulfuribacter thermophilus</name>
    <dbReference type="NCBI Taxonomy" id="1156395"/>
    <lineage>
        <taxon>Bacteria</taxon>
        <taxon>Pseudomonadati</taxon>
        <taxon>Thermodesulfobacteriota</taxon>
        <taxon>Dissulfuribacteria</taxon>
        <taxon>Dissulfuribacterales</taxon>
        <taxon>Dissulfuribacteraceae</taxon>
        <taxon>Dissulfuribacter</taxon>
    </lineage>
</organism>
<protein>
    <submittedName>
        <fullName evidence="1">CRISPR-associated protein Cas7/Cst2/DevR</fullName>
    </submittedName>
</protein>
<name>A0A1B9F3I2_9BACT</name>
<dbReference type="OrthoDB" id="9781560at2"/>
<dbReference type="Proteomes" id="UP000093080">
    <property type="component" value="Unassembled WGS sequence"/>
</dbReference>
<dbReference type="RefSeq" id="WP_067619760.1">
    <property type="nucleotide sequence ID" value="NZ_MAGO01000011.1"/>
</dbReference>
<accession>A0A1B9F3I2</accession>
<evidence type="ECO:0000313" key="2">
    <source>
        <dbReference type="Proteomes" id="UP000093080"/>
    </source>
</evidence>
<reference evidence="1 2" key="1">
    <citation type="submission" date="2016-06" db="EMBL/GenBank/DDBJ databases">
        <title>Respiratory ammonification of nitrate coupled to the oxidation of elemental sulfur in deep-sea autotrophic thermophilic bacteria.</title>
        <authorList>
            <person name="Slobodkina G.B."/>
            <person name="Mardanov A.V."/>
            <person name="Ravin N.V."/>
            <person name="Frolova A.A."/>
            <person name="Viryasiv M.B."/>
            <person name="Chernyh N.A."/>
            <person name="Bonch-Osmolovskaya E.A."/>
            <person name="Slobodkin A.I."/>
        </authorList>
    </citation>
    <scope>NUCLEOTIDE SEQUENCE [LARGE SCALE GENOMIC DNA]</scope>
    <source>
        <strain evidence="1 2">S69</strain>
    </source>
</reference>
<sequence length="312" mass="35656">MNIFGTILTYAAPSANYRGESAENRSVLQKITQGRFEYPIISPEAIRNALRDTLRELGLPCNRERLNDEEQLAVKFQDYPDPDRFADDFFMGWLIAAGSKDRKKILKELKERGRNPEAFSFKRDSILRMNLAVALEPYRYDSIFTQSPQDVTPNEIKSYKNAENSQLLHREVTYTPFQYPFALNLNECEQKKDWTKILLKAIGQLNGVAGNHARSYFEMAPASIIIRLTNLLVAGYSTYGFEIKDGKHLFPEVIEGILQNDYPGSEFYFGGKIVKDMDEPQLNSLKEKGATLERNPQKLIDIVAEKMFASGE</sequence>
<comment type="caution">
    <text evidence="1">The sequence shown here is derived from an EMBL/GenBank/DDBJ whole genome shotgun (WGS) entry which is preliminary data.</text>
</comment>
<gene>
    <name evidence="1" type="ORF">DBT_2023</name>
</gene>
<proteinExistence type="predicted"/>
<dbReference type="AlphaFoldDB" id="A0A1B9F3I2"/>
<dbReference type="EMBL" id="MAGO01000011">
    <property type="protein sequence ID" value="OCC14482.1"/>
    <property type="molecule type" value="Genomic_DNA"/>
</dbReference>